<gene>
    <name evidence="7" type="primary">soxX</name>
    <name evidence="7" type="ORF">ACFSCV_09985</name>
</gene>
<organism evidence="7 8">
    <name type="scientific">Methylopila henanensis</name>
    <dbReference type="NCBI Taxonomy" id="873516"/>
    <lineage>
        <taxon>Bacteria</taxon>
        <taxon>Pseudomonadati</taxon>
        <taxon>Pseudomonadota</taxon>
        <taxon>Alphaproteobacteria</taxon>
        <taxon>Hyphomicrobiales</taxon>
        <taxon>Methylopilaceae</taxon>
        <taxon>Methylopila</taxon>
    </lineage>
</organism>
<dbReference type="PROSITE" id="PS51007">
    <property type="entry name" value="CYTC"/>
    <property type="match status" value="1"/>
</dbReference>
<evidence type="ECO:0000256" key="3">
    <source>
        <dbReference type="ARBA" id="ARBA00023004"/>
    </source>
</evidence>
<evidence type="ECO:0000259" key="6">
    <source>
        <dbReference type="PROSITE" id="PS51007"/>
    </source>
</evidence>
<dbReference type="RefSeq" id="WP_378799441.1">
    <property type="nucleotide sequence ID" value="NZ_JBHUER010000007.1"/>
</dbReference>
<protein>
    <submittedName>
        <fullName evidence="7">Sulfur oxidation c-type cytochrome SoxX</fullName>
    </submittedName>
</protein>
<keyword evidence="1 4" id="KW-0349">Heme</keyword>
<accession>A0ABW4K9X6</accession>
<dbReference type="SUPFAM" id="SSF46626">
    <property type="entry name" value="Cytochrome c"/>
    <property type="match status" value="1"/>
</dbReference>
<keyword evidence="3 4" id="KW-0408">Iron</keyword>
<comment type="caution">
    <text evidence="7">The sequence shown here is derived from an EMBL/GenBank/DDBJ whole genome shotgun (WGS) entry which is preliminary data.</text>
</comment>
<dbReference type="NCBIfam" id="TIGR04485">
    <property type="entry name" value="thiosulf_SoxX"/>
    <property type="match status" value="1"/>
</dbReference>
<keyword evidence="5" id="KW-0732">Signal</keyword>
<feature type="chain" id="PRO_5045811756" evidence="5">
    <location>
        <begin position="21"/>
        <end position="140"/>
    </location>
</feature>
<dbReference type="EMBL" id="JBHUER010000007">
    <property type="protein sequence ID" value="MFD1703333.1"/>
    <property type="molecule type" value="Genomic_DNA"/>
</dbReference>
<evidence type="ECO:0000256" key="4">
    <source>
        <dbReference type="PROSITE-ProRule" id="PRU00433"/>
    </source>
</evidence>
<dbReference type="InterPro" id="IPR030999">
    <property type="entry name" value="Thiosulf_SoxX"/>
</dbReference>
<sequence length="140" mass="14840">MNAPLLAAVIGLIAPTCALAQAGDTLARPPGIEAGDATEGARLVADRQKSLCVLCHSGPFPNPHLQGDLAPDLSGVGARLSEDQIRLRVTDMRRLNPDSLMPTYAALKAGERVGAAWRGRPILVEQEIEHIVAYLASLKE</sequence>
<evidence type="ECO:0000256" key="2">
    <source>
        <dbReference type="ARBA" id="ARBA00022723"/>
    </source>
</evidence>
<proteinExistence type="predicted"/>
<evidence type="ECO:0000313" key="8">
    <source>
        <dbReference type="Proteomes" id="UP001597308"/>
    </source>
</evidence>
<keyword evidence="2 4" id="KW-0479">Metal-binding</keyword>
<name>A0ABW4K9X6_9HYPH</name>
<dbReference type="InterPro" id="IPR009056">
    <property type="entry name" value="Cyt_c-like_dom"/>
</dbReference>
<feature type="signal peptide" evidence="5">
    <location>
        <begin position="1"/>
        <end position="20"/>
    </location>
</feature>
<evidence type="ECO:0000313" key="7">
    <source>
        <dbReference type="EMBL" id="MFD1703333.1"/>
    </source>
</evidence>
<dbReference type="Proteomes" id="UP001597308">
    <property type="component" value="Unassembled WGS sequence"/>
</dbReference>
<dbReference type="InterPro" id="IPR036909">
    <property type="entry name" value="Cyt_c-like_dom_sf"/>
</dbReference>
<keyword evidence="8" id="KW-1185">Reference proteome</keyword>
<dbReference type="Gene3D" id="1.10.760.10">
    <property type="entry name" value="Cytochrome c-like domain"/>
    <property type="match status" value="1"/>
</dbReference>
<feature type="domain" description="Cytochrome c" evidence="6">
    <location>
        <begin position="35"/>
        <end position="139"/>
    </location>
</feature>
<reference evidence="8" key="1">
    <citation type="journal article" date="2019" name="Int. J. Syst. Evol. Microbiol.">
        <title>The Global Catalogue of Microorganisms (GCM) 10K type strain sequencing project: providing services to taxonomists for standard genome sequencing and annotation.</title>
        <authorList>
            <consortium name="The Broad Institute Genomics Platform"/>
            <consortium name="The Broad Institute Genome Sequencing Center for Infectious Disease"/>
            <person name="Wu L."/>
            <person name="Ma J."/>
        </authorList>
    </citation>
    <scope>NUCLEOTIDE SEQUENCE [LARGE SCALE GENOMIC DNA]</scope>
    <source>
        <strain evidence="8">KCTC 23707</strain>
    </source>
</reference>
<evidence type="ECO:0000256" key="1">
    <source>
        <dbReference type="ARBA" id="ARBA00022617"/>
    </source>
</evidence>
<evidence type="ECO:0000256" key="5">
    <source>
        <dbReference type="SAM" id="SignalP"/>
    </source>
</evidence>